<proteinExistence type="predicted"/>
<dbReference type="InterPro" id="IPR049730">
    <property type="entry name" value="SNF2/RAD54-like_C"/>
</dbReference>
<keyword evidence="1" id="KW-0378">Hydrolase</keyword>
<dbReference type="SMART" id="SM00490">
    <property type="entry name" value="HELICc"/>
    <property type="match status" value="1"/>
</dbReference>
<accession>D0LD87</accession>
<evidence type="ECO:0000259" key="3">
    <source>
        <dbReference type="PROSITE" id="PS50966"/>
    </source>
</evidence>
<dbReference type="PROSITE" id="PS51194">
    <property type="entry name" value="HELICASE_CTER"/>
    <property type="match status" value="1"/>
</dbReference>
<reference evidence="7" key="1">
    <citation type="submission" date="2009-10" db="EMBL/GenBank/DDBJ databases">
        <title>The complete chromosome of Gordonia bronchialis DSM 43247.</title>
        <authorList>
            <consortium name="US DOE Joint Genome Institute (JGI-PGF)"/>
            <person name="Lucas S."/>
            <person name="Copeland A."/>
            <person name="Lapidus A."/>
            <person name="Glavina del Rio T."/>
            <person name="Dalin E."/>
            <person name="Tice H."/>
            <person name="Bruce D."/>
            <person name="Goodwin L."/>
            <person name="Pitluck S."/>
            <person name="Kyrpides N."/>
            <person name="Mavromatis K."/>
            <person name="Ivanova N."/>
            <person name="Ovchinnikova G."/>
            <person name="Saunders E."/>
            <person name="Brettin T."/>
            <person name="Detter J.C."/>
            <person name="Han C."/>
            <person name="Larimer F."/>
            <person name="Land M."/>
            <person name="Hauser L."/>
            <person name="Markowitz V."/>
            <person name="Cheng J.-F."/>
            <person name="Hugenholtz P."/>
            <person name="Woyke T."/>
            <person name="Wu D."/>
            <person name="Jando M."/>
            <person name="Schneider S."/>
            <person name="Goeker M."/>
            <person name="Klenk H.-P."/>
            <person name="Eisen J.A."/>
        </authorList>
    </citation>
    <scope>NUCLEOTIDE SEQUENCE [LARGE SCALE GENOMIC DNA]</scope>
    <source>
        <strain evidence="7">ATCC 25592 / DSM 43247 / BCRC 13721 / JCM 3198 / KCTC 3076 / NBRC 16047 / NCTC 10667</strain>
    </source>
</reference>
<protein>
    <submittedName>
        <fullName evidence="6">SNF2-related protein</fullName>
    </submittedName>
</protein>
<dbReference type="Pfam" id="PF00271">
    <property type="entry name" value="Helicase_C"/>
    <property type="match status" value="1"/>
</dbReference>
<dbReference type="STRING" id="526226.Gbro_0373"/>
<evidence type="ECO:0000259" key="5">
    <source>
        <dbReference type="PROSITE" id="PS51194"/>
    </source>
</evidence>
<evidence type="ECO:0000256" key="1">
    <source>
        <dbReference type="ARBA" id="ARBA00022801"/>
    </source>
</evidence>
<dbReference type="PANTHER" id="PTHR10799">
    <property type="entry name" value="SNF2/RAD54 HELICASE FAMILY"/>
    <property type="match status" value="1"/>
</dbReference>
<gene>
    <name evidence="6" type="ordered locus">Gbro_0373</name>
</gene>
<keyword evidence="7" id="KW-1185">Reference proteome</keyword>
<dbReference type="InterPro" id="IPR000330">
    <property type="entry name" value="SNF2_N"/>
</dbReference>
<dbReference type="PROSITE" id="PS50966">
    <property type="entry name" value="ZF_SWIM"/>
    <property type="match status" value="1"/>
</dbReference>
<dbReference type="Gene3D" id="3.40.50.10810">
    <property type="entry name" value="Tandem AAA-ATPase domain"/>
    <property type="match status" value="1"/>
</dbReference>
<dbReference type="PROSITE" id="PS51192">
    <property type="entry name" value="HELICASE_ATP_BIND_1"/>
    <property type="match status" value="1"/>
</dbReference>
<evidence type="ECO:0000313" key="6">
    <source>
        <dbReference type="EMBL" id="ACY19707.1"/>
    </source>
</evidence>
<dbReference type="InterPro" id="IPR027417">
    <property type="entry name" value="P-loop_NTPase"/>
</dbReference>
<dbReference type="SMART" id="SM00487">
    <property type="entry name" value="DEXDc"/>
    <property type="match status" value="1"/>
</dbReference>
<dbReference type="Proteomes" id="UP000001219">
    <property type="component" value="Chromosome"/>
</dbReference>
<evidence type="ECO:0000313" key="7">
    <source>
        <dbReference type="Proteomes" id="UP000001219"/>
    </source>
</evidence>
<dbReference type="SUPFAM" id="SSF52540">
    <property type="entry name" value="P-loop containing nucleoside triphosphate hydrolases"/>
    <property type="match status" value="2"/>
</dbReference>
<dbReference type="GO" id="GO:0008270">
    <property type="term" value="F:zinc ion binding"/>
    <property type="evidence" value="ECO:0007669"/>
    <property type="project" value="UniProtKB-KW"/>
</dbReference>
<dbReference type="Gene3D" id="3.40.50.300">
    <property type="entry name" value="P-loop containing nucleotide triphosphate hydrolases"/>
    <property type="match status" value="1"/>
</dbReference>
<evidence type="ECO:0000256" key="2">
    <source>
        <dbReference type="PROSITE-ProRule" id="PRU00325"/>
    </source>
</evidence>
<organism evidence="6 7">
    <name type="scientific">Gordonia bronchialis (strain ATCC 25592 / DSM 43247 / BCRC 13721 / JCM 3198 / KCTC 3076 / NBRC 16047 / NCTC 10667)</name>
    <name type="common">Rhodococcus bronchialis</name>
    <dbReference type="NCBI Taxonomy" id="526226"/>
    <lineage>
        <taxon>Bacteria</taxon>
        <taxon>Bacillati</taxon>
        <taxon>Actinomycetota</taxon>
        <taxon>Actinomycetes</taxon>
        <taxon>Mycobacteriales</taxon>
        <taxon>Gordoniaceae</taxon>
        <taxon>Gordonia</taxon>
    </lineage>
</organism>
<dbReference type="EMBL" id="CP001802">
    <property type="protein sequence ID" value="ACY19707.1"/>
    <property type="molecule type" value="Genomic_DNA"/>
</dbReference>
<dbReference type="HOGENOM" id="CLU_000315_21_0_11"/>
<dbReference type="InterPro" id="IPR007527">
    <property type="entry name" value="Znf_SWIM"/>
</dbReference>
<dbReference type="GO" id="GO:0005524">
    <property type="term" value="F:ATP binding"/>
    <property type="evidence" value="ECO:0007669"/>
    <property type="project" value="InterPro"/>
</dbReference>
<dbReference type="InterPro" id="IPR001650">
    <property type="entry name" value="Helicase_C-like"/>
</dbReference>
<keyword evidence="2" id="KW-0863">Zinc-finger</keyword>
<dbReference type="Pfam" id="PF00176">
    <property type="entry name" value="SNF2-rel_dom"/>
    <property type="match status" value="1"/>
</dbReference>
<dbReference type="InterPro" id="IPR014001">
    <property type="entry name" value="Helicase_ATP-bd"/>
</dbReference>
<sequence length="1159" mass="126848">MTSVNEVIESGIFSAATRLGSWSEWITPRNLGPVTSASLDVSNAQLHRLFTVNTVSRGRGYAMQGMVVEHKWTGDGLLLTGLCRGSGGQRYRQNITFRDQPTLFNLVHAMCTCPVGSRCKHSVALLITAARSMNTTMTGPAAHLQLVRDVPAPAPTWRTAIASILDCDEPTSASARAVRPLALSFGASGHRPGQPVQVLTLRPMITGSRDNWIKTGASWRDVAVGYMPEAQPAQVAALKQLYRHVTGGGYAAARDYLTLVAPPLGWLQILAEAVNAGVTLLADPSLRTRQVRLGTAELRYSVSEHPEGATLVSTTHIDGTPVAATNSGTFGRPEVHGMWSLTEDALALGSFPAPVREHEVQTAREGTEILIPTADLDEFSVDVLPRLQVRRPVQVADGVLAPPVITGPEAVLTVTDTNGGARYYWSVGYRVNDTHVVFDPTADAGSTSYRDARAETALWDEIRDDMGTLTLFCGTWQQQATAHLLTALALSMDDDLILEQERISPAPNAADAAHAASNRVLCAPVRLTPTELAVICGEALPELRLHPRIRVDYQCGTQYRAASASPTVAFTADETAGNDWFSLDVTVTVGAVAIPITELITELSCGATHMLLTNGEYFSLDSPELAALAELLVEARSLGEIESGRVNARSLNATFWEELLALGTVDEQLARWRKRMAKLSAAKPPRTVAPSRRLKAELRDYQQNGLNWLTFLWKNRLGGILADDMGLGKTVQTLALIARAVDAKRTSRFLVIAPTSVVPNWVAECQKFVPGLRVSSITATEARTGLTVAEHVGDAHVVVTSYTLLRLLFDDIDAYTWDGVIFDEAQFIKNHNGKTHQCARRIDSEFKLAITGTPMENNLMELWSLLSVTAPGLFSSPTAFTDYYRKPIESNQAPERLETLRRRIKPVMLRRTKSQVAVDLPPKQEQSMVLDLAGKHRKIYDTRLARERQKVLGLLGDWEKNRFQVFRSLSMLRQLSLHAALVDSSHDSVNSAKVDYLIEQLPGLVDEGHSSLVFSQFTGFLDILRAHLDAEGIVYSYLDGSMSAKQRAAAVQRFRSGAAQVFLISLKAGGFGLNLTEADYCFVCDPWWNPAAEAQAVDRAHRIGQQRPVNVYRLVSADTIEERVVRLQERKRALFDAVVDDGELFGSAISAADIREMLA</sequence>
<dbReference type="CDD" id="cd18793">
    <property type="entry name" value="SF2_C_SNF"/>
    <property type="match status" value="1"/>
</dbReference>
<dbReference type="eggNOG" id="COG4715">
    <property type="taxonomic scope" value="Bacteria"/>
</dbReference>
<dbReference type="eggNOG" id="COG0553">
    <property type="taxonomic scope" value="Bacteria"/>
</dbReference>
<reference evidence="6 7" key="2">
    <citation type="journal article" date="2010" name="Stand. Genomic Sci.">
        <title>Complete genome sequence of Gordonia bronchialis type strain (3410).</title>
        <authorList>
            <person name="Ivanova N."/>
            <person name="Sikorski J."/>
            <person name="Jando M."/>
            <person name="Lapidus A."/>
            <person name="Nolan M."/>
            <person name="Lucas S."/>
            <person name="Del Rio T.G."/>
            <person name="Tice H."/>
            <person name="Copeland A."/>
            <person name="Cheng J.F."/>
            <person name="Chen F."/>
            <person name="Bruce D."/>
            <person name="Goodwin L."/>
            <person name="Pitluck S."/>
            <person name="Mavromatis K."/>
            <person name="Ovchinnikova G."/>
            <person name="Pati A."/>
            <person name="Chen A."/>
            <person name="Palaniappan K."/>
            <person name="Land M."/>
            <person name="Hauser L."/>
            <person name="Chang Y.J."/>
            <person name="Jeffries C.D."/>
            <person name="Chain P."/>
            <person name="Saunders E."/>
            <person name="Han C."/>
            <person name="Detter J.C."/>
            <person name="Brettin T."/>
            <person name="Rohde M."/>
            <person name="Goker M."/>
            <person name="Bristow J."/>
            <person name="Eisen J.A."/>
            <person name="Markowitz V."/>
            <person name="Hugenholtz P."/>
            <person name="Klenk H.P."/>
            <person name="Kyrpides N.C."/>
        </authorList>
    </citation>
    <scope>NUCLEOTIDE SEQUENCE [LARGE SCALE GENOMIC DNA]</scope>
    <source>
        <strain evidence="7">ATCC 25592 / DSM 43247 / BCRC 13721 / JCM 3198 / KCTC 3076 / NBRC 16047 / NCTC 10667</strain>
    </source>
</reference>
<dbReference type="InterPro" id="IPR038718">
    <property type="entry name" value="SNF2-like_sf"/>
</dbReference>
<feature type="domain" description="Helicase C-terminal" evidence="5">
    <location>
        <begin position="997"/>
        <end position="1146"/>
    </location>
</feature>
<feature type="domain" description="Helicase ATP-binding" evidence="4">
    <location>
        <begin position="710"/>
        <end position="872"/>
    </location>
</feature>
<dbReference type="KEGG" id="gbr:Gbro_0373"/>
<dbReference type="AlphaFoldDB" id="D0LD87"/>
<feature type="domain" description="SWIM-type" evidence="3">
    <location>
        <begin position="91"/>
        <end position="130"/>
    </location>
</feature>
<dbReference type="GO" id="GO:0016787">
    <property type="term" value="F:hydrolase activity"/>
    <property type="evidence" value="ECO:0007669"/>
    <property type="project" value="UniProtKB-KW"/>
</dbReference>
<name>D0LD87_GORB4</name>
<evidence type="ECO:0000259" key="4">
    <source>
        <dbReference type="PROSITE" id="PS51192"/>
    </source>
</evidence>
<keyword evidence="2" id="KW-0479">Metal-binding</keyword>
<keyword evidence="2" id="KW-0862">Zinc</keyword>